<dbReference type="Proteomes" id="UP001387364">
    <property type="component" value="Chromosome"/>
</dbReference>
<dbReference type="RefSeq" id="WP_338750061.1">
    <property type="nucleotide sequence ID" value="NZ_CP147404.1"/>
</dbReference>
<evidence type="ECO:0000313" key="2">
    <source>
        <dbReference type="Proteomes" id="UP001387364"/>
    </source>
</evidence>
<dbReference type="InterPro" id="IPR025622">
    <property type="entry name" value="YqzE"/>
</dbReference>
<sequence length="59" mass="7403">MSIYEFIRYLTHRVLSYLNEPKEERKQKRQRRKTERPAFSSRWFGVLPWALRQLFRKSS</sequence>
<organism evidence="1 2">
    <name type="scientific">Bacillus kandeliae</name>
    <dbReference type="NCBI Taxonomy" id="3129297"/>
    <lineage>
        <taxon>Bacteria</taxon>
        <taxon>Bacillati</taxon>
        <taxon>Bacillota</taxon>
        <taxon>Bacilli</taxon>
        <taxon>Bacillales</taxon>
        <taxon>Bacillaceae</taxon>
        <taxon>Bacillus</taxon>
    </lineage>
</organism>
<gene>
    <name evidence="1" type="ORF">WDJ61_12180</name>
</gene>
<protein>
    <submittedName>
        <fullName evidence="1">YqzE family protein</fullName>
    </submittedName>
</protein>
<proteinExistence type="predicted"/>
<dbReference type="EMBL" id="CP147404">
    <property type="protein sequence ID" value="WXB92013.1"/>
    <property type="molecule type" value="Genomic_DNA"/>
</dbReference>
<reference evidence="1 2" key="1">
    <citation type="submission" date="2024-02" db="EMBL/GenBank/DDBJ databases">
        <title>Seven novel Bacillus-like species.</title>
        <authorList>
            <person name="Liu G."/>
        </authorList>
    </citation>
    <scope>NUCLEOTIDE SEQUENCE [LARGE SCALE GENOMIC DNA]</scope>
    <source>
        <strain evidence="1 2">FJAT-52991</strain>
    </source>
</reference>
<accession>A0ABZ2N330</accession>
<keyword evidence="2" id="KW-1185">Reference proteome</keyword>
<dbReference type="Pfam" id="PF14038">
    <property type="entry name" value="YqzE"/>
    <property type="match status" value="1"/>
</dbReference>
<evidence type="ECO:0000313" key="1">
    <source>
        <dbReference type="EMBL" id="WXB92013.1"/>
    </source>
</evidence>
<name>A0ABZ2N330_9BACI</name>